<dbReference type="EMBL" id="FN647992">
    <property type="protein sequence ID" value="CBJ49108.1"/>
    <property type="molecule type" value="Genomic_DNA"/>
</dbReference>
<dbReference type="GO" id="GO:0016491">
    <property type="term" value="F:oxidoreductase activity"/>
    <property type="evidence" value="ECO:0007669"/>
    <property type="project" value="UniProtKB-KW"/>
</dbReference>
<feature type="transmembrane region" description="Helical" evidence="6">
    <location>
        <begin position="240"/>
        <end position="263"/>
    </location>
</feature>
<comment type="subcellular location">
    <subcellularLocation>
        <location evidence="1">Membrane</location>
        <topology evidence="1">Multi-pass membrane protein</topology>
    </subcellularLocation>
</comment>
<dbReference type="Pfam" id="PF01794">
    <property type="entry name" value="Ferric_reduct"/>
    <property type="match status" value="1"/>
</dbReference>
<evidence type="ECO:0000256" key="3">
    <source>
        <dbReference type="ARBA" id="ARBA00022989"/>
    </source>
</evidence>
<keyword evidence="3 6" id="KW-1133">Transmembrane helix</keyword>
<sequence length="592" mass="65225">MGGGKIAAALAGTRTFSYLLLGYALFHLAMHFGKWYGEHFEDTDDGLQHLEFVMQGEGTDDELKIRTSRGQLFLFLASPIILAAALGGVYEALWLSREAKAGDAAEASKAGGFLATIHSIMHCQFRPLGSSYFPWLTVGEAAAMFLWICVMVSELTQGVLAREHGESYVVCEDDPTDWCSSRDGTPGGPTPNQWMLFRVATYFGYICSSHFAVILVPVARDSKIWSSLGVPYERAVLYHTFAGHLAFTTMAVHAFLFVVYWVWYDGWAHAIRESIHAPAEKHHHGLDIPMGWMALLCGLPMWITSINFVRRRYYSLFKLAHFLFIGVFVFGAMHWSRNTLYYLGGLTLYTLHIMSRLESWKRWRYWNRWFKPETKASPTSLVSAYTNENYTRLVLRNPKKASARGGSFVYISAPGALGTDEAHAITVALRGAPPSPPSSAKVAPSSDSAVPPREEDVFTVYIKDLGPWTKALKLTAEGAITARNPASALLVDVDGFYTQVNSFNSMMIGGAPRVVIVTGGSGMTSVFGFIQDWCVAAAEGASVPEVHMAWCCRTLSEMELVGEALPSLLAGAGRAKDTHFSMSLYCSGKGWG</sequence>
<accession>D7FK19</accession>
<dbReference type="GO" id="GO:0005886">
    <property type="term" value="C:plasma membrane"/>
    <property type="evidence" value="ECO:0007669"/>
    <property type="project" value="TreeGrafter"/>
</dbReference>
<feature type="domain" description="Ferric oxidoreductase" evidence="7">
    <location>
        <begin position="204"/>
        <end position="331"/>
    </location>
</feature>
<reference evidence="9 10" key="1">
    <citation type="journal article" date="2010" name="Nature">
        <title>The Ectocarpus genome and the independent evolution of multicellularity in brown algae.</title>
        <authorList>
            <person name="Cock J.M."/>
            <person name="Sterck L."/>
            <person name="Rouze P."/>
            <person name="Scornet D."/>
            <person name="Allen A.E."/>
            <person name="Amoutzias G."/>
            <person name="Anthouard V."/>
            <person name="Artiguenave F."/>
            <person name="Aury J.M."/>
            <person name="Badger J.H."/>
            <person name="Beszteri B."/>
            <person name="Billiau K."/>
            <person name="Bonnet E."/>
            <person name="Bothwell J.H."/>
            <person name="Bowler C."/>
            <person name="Boyen C."/>
            <person name="Brownlee C."/>
            <person name="Carrano C.J."/>
            <person name="Charrier B."/>
            <person name="Cho G.Y."/>
            <person name="Coelho S.M."/>
            <person name="Collen J."/>
            <person name="Corre E."/>
            <person name="Da Silva C."/>
            <person name="Delage L."/>
            <person name="Delaroque N."/>
            <person name="Dittami S.M."/>
            <person name="Doulbeau S."/>
            <person name="Elias M."/>
            <person name="Farnham G."/>
            <person name="Gachon C.M."/>
            <person name="Gschloessl B."/>
            <person name="Heesch S."/>
            <person name="Jabbari K."/>
            <person name="Jubin C."/>
            <person name="Kawai H."/>
            <person name="Kimura K."/>
            <person name="Kloareg B."/>
            <person name="Kupper F.C."/>
            <person name="Lang D."/>
            <person name="Le Bail A."/>
            <person name="Leblanc C."/>
            <person name="Lerouge P."/>
            <person name="Lohr M."/>
            <person name="Lopez P.J."/>
            <person name="Martens C."/>
            <person name="Maumus F."/>
            <person name="Michel G."/>
            <person name="Miranda-Saavedra D."/>
            <person name="Morales J."/>
            <person name="Moreau H."/>
            <person name="Motomura T."/>
            <person name="Nagasato C."/>
            <person name="Napoli C.A."/>
            <person name="Nelson D.R."/>
            <person name="Nyvall-Collen P."/>
            <person name="Peters A.F."/>
            <person name="Pommier C."/>
            <person name="Potin P."/>
            <person name="Poulain J."/>
            <person name="Quesneville H."/>
            <person name="Read B."/>
            <person name="Rensing S.A."/>
            <person name="Ritter A."/>
            <person name="Rousvoal S."/>
            <person name="Samanta M."/>
            <person name="Samson G."/>
            <person name="Schroeder D.C."/>
            <person name="Segurens B."/>
            <person name="Strittmatter M."/>
            <person name="Tonon T."/>
            <person name="Tregear J.W."/>
            <person name="Valentin K."/>
            <person name="von Dassow P."/>
            <person name="Yamagishi T."/>
            <person name="Van de Peer Y."/>
            <person name="Wincker P."/>
        </authorList>
    </citation>
    <scope>NUCLEOTIDE SEQUENCE [LARGE SCALE GENOMIC DNA]</scope>
    <source>
        <strain evidence="10">Ec32 / CCAP1310/4</strain>
    </source>
</reference>
<feature type="transmembrane region" description="Helical" evidence="6">
    <location>
        <begin position="72"/>
        <end position="95"/>
    </location>
</feature>
<evidence type="ECO:0000259" key="8">
    <source>
        <dbReference type="Pfam" id="PF08030"/>
    </source>
</evidence>
<dbReference type="EMBL" id="FN649738">
    <property type="protein sequence ID" value="CBJ49108.1"/>
    <property type="molecule type" value="Genomic_DNA"/>
</dbReference>
<dbReference type="AlphaFoldDB" id="D7FK19"/>
<dbReference type="InterPro" id="IPR039261">
    <property type="entry name" value="FNR_nucleotide-bd"/>
</dbReference>
<dbReference type="InterPro" id="IPR013121">
    <property type="entry name" value="Fe_red_NAD-bd_6"/>
</dbReference>
<feature type="transmembrane region" description="Helical" evidence="6">
    <location>
        <begin position="6"/>
        <end position="26"/>
    </location>
</feature>
<keyword evidence="2 6" id="KW-0812">Transmembrane</keyword>
<evidence type="ECO:0000259" key="7">
    <source>
        <dbReference type="Pfam" id="PF01794"/>
    </source>
</evidence>
<evidence type="ECO:0000256" key="2">
    <source>
        <dbReference type="ARBA" id="ARBA00022692"/>
    </source>
</evidence>
<gene>
    <name evidence="9" type="ORF">Esi_0139_0067</name>
</gene>
<dbReference type="eggNOG" id="KOG0039">
    <property type="taxonomic scope" value="Eukaryota"/>
</dbReference>
<dbReference type="InParanoid" id="D7FK19"/>
<evidence type="ECO:0000256" key="6">
    <source>
        <dbReference type="SAM" id="Phobius"/>
    </source>
</evidence>
<dbReference type="InterPro" id="IPR050369">
    <property type="entry name" value="RBOH/FRE"/>
</dbReference>
<dbReference type="PANTHER" id="PTHR11972:SF69">
    <property type="entry name" value="FERRIC REDUCTION OXIDASE 6-RELATED"/>
    <property type="match status" value="1"/>
</dbReference>
<dbReference type="STRING" id="2880.D7FK19"/>
<keyword evidence="10" id="KW-1185">Reference proteome</keyword>
<protein>
    <recommendedName>
        <fullName evidence="11">Ferric oxidoreductase domain-containing protein</fullName>
    </recommendedName>
</protein>
<evidence type="ECO:0000256" key="4">
    <source>
        <dbReference type="ARBA" id="ARBA00023002"/>
    </source>
</evidence>
<dbReference type="OrthoDB" id="167398at2759"/>
<dbReference type="Proteomes" id="UP000002630">
    <property type="component" value="Linkage Group LG13"/>
</dbReference>
<name>D7FK19_ECTSI</name>
<organism evidence="9 10">
    <name type="scientific">Ectocarpus siliculosus</name>
    <name type="common">Brown alga</name>
    <name type="synonym">Conferva siliculosa</name>
    <dbReference type="NCBI Taxonomy" id="2880"/>
    <lineage>
        <taxon>Eukaryota</taxon>
        <taxon>Sar</taxon>
        <taxon>Stramenopiles</taxon>
        <taxon>Ochrophyta</taxon>
        <taxon>PX clade</taxon>
        <taxon>Phaeophyceae</taxon>
        <taxon>Ectocarpales</taxon>
        <taxon>Ectocarpaceae</taxon>
        <taxon>Ectocarpus</taxon>
    </lineage>
</organism>
<dbReference type="Pfam" id="PF08030">
    <property type="entry name" value="NAD_binding_6"/>
    <property type="match status" value="1"/>
</dbReference>
<evidence type="ECO:0000256" key="5">
    <source>
        <dbReference type="ARBA" id="ARBA00023136"/>
    </source>
</evidence>
<keyword evidence="5 6" id="KW-0472">Membrane</keyword>
<dbReference type="SUPFAM" id="SSF52343">
    <property type="entry name" value="Ferredoxin reductase-like, C-terminal NADP-linked domain"/>
    <property type="match status" value="1"/>
</dbReference>
<feature type="domain" description="Ferric reductase NAD binding" evidence="8">
    <location>
        <begin position="514"/>
        <end position="589"/>
    </location>
</feature>
<evidence type="ECO:0000256" key="1">
    <source>
        <dbReference type="ARBA" id="ARBA00004141"/>
    </source>
</evidence>
<feature type="transmembrane region" description="Helical" evidence="6">
    <location>
        <begin position="290"/>
        <end position="309"/>
    </location>
</feature>
<feature type="transmembrane region" description="Helical" evidence="6">
    <location>
        <begin position="316"/>
        <end position="333"/>
    </location>
</feature>
<evidence type="ECO:0000313" key="9">
    <source>
        <dbReference type="EMBL" id="CBJ49108.1"/>
    </source>
</evidence>
<dbReference type="PANTHER" id="PTHR11972">
    <property type="entry name" value="NADPH OXIDASE"/>
    <property type="match status" value="1"/>
</dbReference>
<evidence type="ECO:0008006" key="11">
    <source>
        <dbReference type="Google" id="ProtNLM"/>
    </source>
</evidence>
<feature type="transmembrane region" description="Helical" evidence="6">
    <location>
        <begin position="199"/>
        <end position="219"/>
    </location>
</feature>
<feature type="transmembrane region" description="Helical" evidence="6">
    <location>
        <begin position="132"/>
        <end position="153"/>
    </location>
</feature>
<evidence type="ECO:0000313" key="10">
    <source>
        <dbReference type="Proteomes" id="UP000002630"/>
    </source>
</evidence>
<proteinExistence type="predicted"/>
<keyword evidence="4" id="KW-0560">Oxidoreductase</keyword>
<dbReference type="Gene3D" id="3.40.50.80">
    <property type="entry name" value="Nucleotide-binding domain of ferredoxin-NADP reductase (FNR) module"/>
    <property type="match status" value="1"/>
</dbReference>
<dbReference type="InterPro" id="IPR013130">
    <property type="entry name" value="Fe3_Rdtase_TM_dom"/>
</dbReference>